<reference evidence="3 4" key="1">
    <citation type="journal article" date="2022" name="Nat. Genet.">
        <title>Improved pea reference genome and pan-genome highlight genomic features and evolutionary characteristics.</title>
        <authorList>
            <person name="Yang T."/>
            <person name="Liu R."/>
            <person name="Luo Y."/>
            <person name="Hu S."/>
            <person name="Wang D."/>
            <person name="Wang C."/>
            <person name="Pandey M.K."/>
            <person name="Ge S."/>
            <person name="Xu Q."/>
            <person name="Li N."/>
            <person name="Li G."/>
            <person name="Huang Y."/>
            <person name="Saxena R.K."/>
            <person name="Ji Y."/>
            <person name="Li M."/>
            <person name="Yan X."/>
            <person name="He Y."/>
            <person name="Liu Y."/>
            <person name="Wang X."/>
            <person name="Xiang C."/>
            <person name="Varshney R.K."/>
            <person name="Ding H."/>
            <person name="Gao S."/>
            <person name="Zong X."/>
        </authorList>
    </citation>
    <scope>NUCLEOTIDE SEQUENCE [LARGE SCALE GENOMIC DNA]</scope>
    <source>
        <strain evidence="3 4">cv. Zhongwan 6</strain>
    </source>
</reference>
<dbReference type="InterPro" id="IPR001878">
    <property type="entry name" value="Znf_CCHC"/>
</dbReference>
<evidence type="ECO:0000259" key="2">
    <source>
        <dbReference type="PROSITE" id="PS50158"/>
    </source>
</evidence>
<dbReference type="EMBL" id="JAMSHJ010000007">
    <property type="protein sequence ID" value="KAI5387263.1"/>
    <property type="molecule type" value="Genomic_DNA"/>
</dbReference>
<accession>A0A9D4ZYL3</accession>
<dbReference type="AlphaFoldDB" id="A0A9D4ZYL3"/>
<keyword evidence="1" id="KW-0863">Zinc-finger</keyword>
<dbReference type="Proteomes" id="UP001058974">
    <property type="component" value="Chromosome 7"/>
</dbReference>
<evidence type="ECO:0000313" key="4">
    <source>
        <dbReference type="Proteomes" id="UP001058974"/>
    </source>
</evidence>
<comment type="caution">
    <text evidence="3">The sequence shown here is derived from an EMBL/GenBank/DDBJ whole genome shotgun (WGS) entry which is preliminary data.</text>
</comment>
<sequence>MASEKKLSNPMREIKVHKHFLNISVGESGDRLTRAAKVLEHLNGQSPVFSKGLLMYQDTKHTENSMSDLVARSSGAAKVLTQREEEQRVHLFLGGFDSDGYSHIKAIILNIYPLPFFRCVFNQMQREEYHFAVDKERDSKVENASAFYLGAYKKRGKEYHSRLKCDHCGKTGHVKAKCFEIVGYPISWESRRTQR</sequence>
<keyword evidence="1" id="KW-0862">Zinc</keyword>
<name>A0A9D4ZYL3_PEA</name>
<proteinExistence type="predicted"/>
<evidence type="ECO:0000256" key="1">
    <source>
        <dbReference type="PROSITE-ProRule" id="PRU00047"/>
    </source>
</evidence>
<organism evidence="3 4">
    <name type="scientific">Pisum sativum</name>
    <name type="common">Garden pea</name>
    <name type="synonym">Lathyrus oleraceus</name>
    <dbReference type="NCBI Taxonomy" id="3888"/>
    <lineage>
        <taxon>Eukaryota</taxon>
        <taxon>Viridiplantae</taxon>
        <taxon>Streptophyta</taxon>
        <taxon>Embryophyta</taxon>
        <taxon>Tracheophyta</taxon>
        <taxon>Spermatophyta</taxon>
        <taxon>Magnoliopsida</taxon>
        <taxon>eudicotyledons</taxon>
        <taxon>Gunneridae</taxon>
        <taxon>Pentapetalae</taxon>
        <taxon>rosids</taxon>
        <taxon>fabids</taxon>
        <taxon>Fabales</taxon>
        <taxon>Fabaceae</taxon>
        <taxon>Papilionoideae</taxon>
        <taxon>50 kb inversion clade</taxon>
        <taxon>NPAAA clade</taxon>
        <taxon>Hologalegina</taxon>
        <taxon>IRL clade</taxon>
        <taxon>Fabeae</taxon>
        <taxon>Lathyrus</taxon>
    </lineage>
</organism>
<keyword evidence="4" id="KW-1185">Reference proteome</keyword>
<keyword evidence="1" id="KW-0479">Metal-binding</keyword>
<protein>
    <recommendedName>
        <fullName evidence="2">CCHC-type domain-containing protein</fullName>
    </recommendedName>
</protein>
<dbReference type="PANTHER" id="PTHR34222">
    <property type="entry name" value="GAG_PRE-INTEGRS DOMAIN-CONTAINING PROTEIN"/>
    <property type="match status" value="1"/>
</dbReference>
<dbReference type="GO" id="GO:0008270">
    <property type="term" value="F:zinc ion binding"/>
    <property type="evidence" value="ECO:0007669"/>
    <property type="project" value="UniProtKB-KW"/>
</dbReference>
<dbReference type="GO" id="GO:0003676">
    <property type="term" value="F:nucleic acid binding"/>
    <property type="evidence" value="ECO:0007669"/>
    <property type="project" value="InterPro"/>
</dbReference>
<dbReference type="Gramene" id="Psat07G0341700-T1">
    <property type="protein sequence ID" value="KAI5387263.1"/>
    <property type="gene ID" value="KIW84_073417"/>
</dbReference>
<dbReference type="Pfam" id="PF00281">
    <property type="entry name" value="Ribosomal_L5"/>
    <property type="match status" value="1"/>
</dbReference>
<dbReference type="Gene3D" id="3.30.1440.10">
    <property type="match status" value="1"/>
</dbReference>
<dbReference type="PROSITE" id="PS50158">
    <property type="entry name" value="ZF_CCHC"/>
    <property type="match status" value="1"/>
</dbReference>
<dbReference type="InterPro" id="IPR022803">
    <property type="entry name" value="Ribosomal_uL5_dom_sf"/>
</dbReference>
<feature type="domain" description="CCHC-type" evidence="2">
    <location>
        <begin position="164"/>
        <end position="178"/>
    </location>
</feature>
<gene>
    <name evidence="3" type="ORF">KIW84_073417</name>
</gene>
<evidence type="ECO:0000313" key="3">
    <source>
        <dbReference type="EMBL" id="KAI5387263.1"/>
    </source>
</evidence>
<dbReference type="InterPro" id="IPR031310">
    <property type="entry name" value="Ribosomal_uL5_N"/>
</dbReference>
<dbReference type="SUPFAM" id="SSF55282">
    <property type="entry name" value="RL5-like"/>
    <property type="match status" value="1"/>
</dbReference>
<dbReference type="PANTHER" id="PTHR34222:SF33">
    <property type="entry name" value="RETROTRANSPOSON GAG DOMAIN-CONTAINING PROTEIN"/>
    <property type="match status" value="1"/>
</dbReference>